<dbReference type="PANTHER" id="PTHR13379:SF0">
    <property type="entry name" value="UPF0415 PROTEIN C7ORF25"/>
    <property type="match status" value="1"/>
</dbReference>
<gene>
    <name evidence="4" type="ORF">GSOID_T00009617001</name>
</gene>
<protein>
    <submittedName>
        <fullName evidence="4">Uncharacterized protein</fullName>
    </submittedName>
</protein>
<dbReference type="EMBL" id="FN653044">
    <property type="protein sequence ID" value="CBY24265.1"/>
    <property type="molecule type" value="Genomic_DNA"/>
</dbReference>
<dbReference type="OrthoDB" id="441890at2759"/>
<evidence type="ECO:0000256" key="1">
    <source>
        <dbReference type="ARBA" id="ARBA00006588"/>
    </source>
</evidence>
<keyword evidence="5" id="KW-1185">Reference proteome</keyword>
<dbReference type="PANTHER" id="PTHR13379">
    <property type="entry name" value="UNCHARACTERIZED DUF1308"/>
    <property type="match status" value="1"/>
</dbReference>
<dbReference type="FunCoup" id="E4XF77">
    <property type="interactions" value="41"/>
</dbReference>
<dbReference type="InterPro" id="IPR010733">
    <property type="entry name" value="DUF1308"/>
</dbReference>
<evidence type="ECO:0000313" key="4">
    <source>
        <dbReference type="EMBL" id="CBY24265.1"/>
    </source>
</evidence>
<evidence type="ECO:0000259" key="2">
    <source>
        <dbReference type="Pfam" id="PF07000"/>
    </source>
</evidence>
<proteinExistence type="inferred from homology"/>
<reference evidence="4" key="1">
    <citation type="journal article" date="2010" name="Science">
        <title>Plasticity of animal genome architecture unmasked by rapid evolution of a pelagic tunicate.</title>
        <authorList>
            <person name="Denoeud F."/>
            <person name="Henriet S."/>
            <person name="Mungpakdee S."/>
            <person name="Aury J.M."/>
            <person name="Da Silva C."/>
            <person name="Brinkmann H."/>
            <person name="Mikhaleva J."/>
            <person name="Olsen L.C."/>
            <person name="Jubin C."/>
            <person name="Canestro C."/>
            <person name="Bouquet J.M."/>
            <person name="Danks G."/>
            <person name="Poulain J."/>
            <person name="Campsteijn C."/>
            <person name="Adamski M."/>
            <person name="Cross I."/>
            <person name="Yadetie F."/>
            <person name="Muffato M."/>
            <person name="Louis A."/>
            <person name="Butcher S."/>
            <person name="Tsagkogeorga G."/>
            <person name="Konrad A."/>
            <person name="Singh S."/>
            <person name="Jensen M.F."/>
            <person name="Cong E.H."/>
            <person name="Eikeseth-Otteraa H."/>
            <person name="Noel B."/>
            <person name="Anthouard V."/>
            <person name="Porcel B.M."/>
            <person name="Kachouri-Lafond R."/>
            <person name="Nishino A."/>
            <person name="Ugolini M."/>
            <person name="Chourrout P."/>
            <person name="Nishida H."/>
            <person name="Aasland R."/>
            <person name="Huzurbazar S."/>
            <person name="Westhof E."/>
            <person name="Delsuc F."/>
            <person name="Lehrach H."/>
            <person name="Reinhardt R."/>
            <person name="Weissenbach J."/>
            <person name="Roy S.W."/>
            <person name="Artiguenave F."/>
            <person name="Postlethwait J.H."/>
            <person name="Manak J.R."/>
            <person name="Thompson E.M."/>
            <person name="Jaillon O."/>
            <person name="Du Pasquier L."/>
            <person name="Boudinot P."/>
            <person name="Liberles D.A."/>
            <person name="Volff J.N."/>
            <person name="Philippe H."/>
            <person name="Lenhard B."/>
            <person name="Roest Crollius H."/>
            <person name="Wincker P."/>
            <person name="Chourrout D."/>
        </authorList>
    </citation>
    <scope>NUCLEOTIDE SEQUENCE [LARGE SCALE GENOMIC DNA]</scope>
</reference>
<organism evidence="4">
    <name type="scientific">Oikopleura dioica</name>
    <name type="common">Tunicate</name>
    <dbReference type="NCBI Taxonomy" id="34765"/>
    <lineage>
        <taxon>Eukaryota</taxon>
        <taxon>Metazoa</taxon>
        <taxon>Chordata</taxon>
        <taxon>Tunicata</taxon>
        <taxon>Appendicularia</taxon>
        <taxon>Copelata</taxon>
        <taxon>Oikopleuridae</taxon>
        <taxon>Oikopleura</taxon>
    </lineage>
</organism>
<name>E4XF77_OIKDI</name>
<feature type="domain" description="DUF1308" evidence="2">
    <location>
        <begin position="207"/>
        <end position="373"/>
    </location>
</feature>
<dbReference type="Pfam" id="PF07000">
    <property type="entry name" value="DUF1308"/>
    <property type="match status" value="1"/>
</dbReference>
<dbReference type="Proteomes" id="UP000001307">
    <property type="component" value="Unassembled WGS sequence"/>
</dbReference>
<sequence>MTVEDDLLELVEKGSRLLENVQENLSHIEGSKKFENKVHSEVKFLRSLLGSTKLDPQHLVSSNLKSLEAIYGLAIEKINEVTNIFYSAKLGDGEKLQIDIVTSGSWIKSCSRKGKALIQKYMDGEDIILSTAKKMLTAANVNHEFLPPKIEFYFHNTVPLKIKKKLEQYRILVHGDVEPFLEYEIEDESSDEDSFEEILEQKSPLKVNLDTCTMITLVSNLSNGFANYEFRCEDSKFLIHLDRMAVDERQKRVLPEIVDFIRDKEIISSRTAMVEFDRITSLIAGPKEKTRVAQLKKCVKVVEDNISARIANLPSSARISERAKIAFGTGETNQAITVSSNTGFIRAARQQDVFISVKEHRPRALSEQKEASAVLLSREFLNSDFDSDYFAQIFTS</sequence>
<dbReference type="Pfam" id="PF18474">
    <property type="entry name" value="DUF5614"/>
    <property type="match status" value="1"/>
</dbReference>
<evidence type="ECO:0000313" key="5">
    <source>
        <dbReference type="Proteomes" id="UP000001307"/>
    </source>
</evidence>
<evidence type="ECO:0000259" key="3">
    <source>
        <dbReference type="Pfam" id="PF18474"/>
    </source>
</evidence>
<feature type="domain" description="DUF5614" evidence="3">
    <location>
        <begin position="6"/>
        <end position="193"/>
    </location>
</feature>
<dbReference type="InterPro" id="IPR041076">
    <property type="entry name" value="DUF5614"/>
</dbReference>
<accession>E4XF77</accession>
<comment type="similarity">
    <text evidence="1">Belongs to the UPF0415 family.</text>
</comment>
<dbReference type="InParanoid" id="E4XF77"/>
<dbReference type="AlphaFoldDB" id="E4XF77"/>